<dbReference type="NCBIfam" id="TIGR01451">
    <property type="entry name" value="B_ant_repeat"/>
    <property type="match status" value="1"/>
</dbReference>
<organism evidence="1 2">
    <name type="scientific">Nibricoccus aquaticus</name>
    <dbReference type="NCBI Taxonomy" id="2576891"/>
    <lineage>
        <taxon>Bacteria</taxon>
        <taxon>Pseudomonadati</taxon>
        <taxon>Verrucomicrobiota</taxon>
        <taxon>Opitutia</taxon>
        <taxon>Opitutales</taxon>
        <taxon>Opitutaceae</taxon>
        <taxon>Nibricoccus</taxon>
    </lineage>
</organism>
<name>A0A290Q849_9BACT</name>
<reference evidence="1 2" key="1">
    <citation type="submission" date="2017-09" db="EMBL/GenBank/DDBJ databases">
        <title>Complete genome sequence of Verrucomicrobial strain HZ-65, isolated from freshwater.</title>
        <authorList>
            <person name="Choi A."/>
        </authorList>
    </citation>
    <scope>NUCLEOTIDE SEQUENCE [LARGE SCALE GENOMIC DNA]</scope>
    <source>
        <strain evidence="1 2">HZ-65</strain>
    </source>
</reference>
<sequence length="189" mass="20023">MNILLSSLSGSLQADYSALPVTSGASSRRSCARALFLAVAVFLGSTAELSAAQKNDLEIALSAQRVNKVDASQESLDDDDNVAPGDVVQYRAVYRNQSDHALRNLAPTLPIPAGTEYVDGSAYPAPVEGSLDGKTFESFPIRRSVKTPDGRSLLVAVPVSAYRALRWKAAELPAAATFVTTARVQIVAQ</sequence>
<dbReference type="EMBL" id="CP023344">
    <property type="protein sequence ID" value="ATC64895.1"/>
    <property type="molecule type" value="Genomic_DNA"/>
</dbReference>
<accession>A0A290Q849</accession>
<dbReference type="AlphaFoldDB" id="A0A290Q849"/>
<dbReference type="OrthoDB" id="200318at2"/>
<dbReference type="Proteomes" id="UP000217265">
    <property type="component" value="Chromosome"/>
</dbReference>
<keyword evidence="2" id="KW-1185">Reference proteome</keyword>
<proteinExistence type="predicted"/>
<dbReference type="KEGG" id="vbh:CMV30_13475"/>
<dbReference type="RefSeq" id="WP_096056526.1">
    <property type="nucleotide sequence ID" value="NZ_CP023344.1"/>
</dbReference>
<evidence type="ECO:0000313" key="1">
    <source>
        <dbReference type="EMBL" id="ATC64895.1"/>
    </source>
</evidence>
<dbReference type="InterPro" id="IPR047589">
    <property type="entry name" value="DUF11_rpt"/>
</dbReference>
<evidence type="ECO:0000313" key="2">
    <source>
        <dbReference type="Proteomes" id="UP000217265"/>
    </source>
</evidence>
<gene>
    <name evidence="1" type="ORF">CMV30_13475</name>
</gene>
<evidence type="ECO:0008006" key="3">
    <source>
        <dbReference type="Google" id="ProtNLM"/>
    </source>
</evidence>
<protein>
    <recommendedName>
        <fullName evidence="3">DUF11 domain-containing protein</fullName>
    </recommendedName>
</protein>